<evidence type="ECO:0000313" key="1">
    <source>
        <dbReference type="EMBL" id="KAG0422870.1"/>
    </source>
</evidence>
<dbReference type="EMBL" id="JABSTQ010010172">
    <property type="protein sequence ID" value="KAG0422870.1"/>
    <property type="molecule type" value="Genomic_DNA"/>
</dbReference>
<name>A0AC60PPF8_IXOPE</name>
<gene>
    <name evidence="1" type="ORF">HPB47_001332</name>
</gene>
<protein>
    <submittedName>
        <fullName evidence="1">Uncharacterized protein</fullName>
    </submittedName>
</protein>
<dbReference type="Proteomes" id="UP000805193">
    <property type="component" value="Unassembled WGS sequence"/>
</dbReference>
<keyword evidence="2" id="KW-1185">Reference proteome</keyword>
<comment type="caution">
    <text evidence="1">The sequence shown here is derived from an EMBL/GenBank/DDBJ whole genome shotgun (WGS) entry which is preliminary data.</text>
</comment>
<accession>A0AC60PPF8</accession>
<reference evidence="1 2" key="1">
    <citation type="journal article" date="2020" name="Cell">
        <title>Large-Scale Comparative Analyses of Tick Genomes Elucidate Their Genetic Diversity and Vector Capacities.</title>
        <authorList>
            <consortium name="Tick Genome and Microbiome Consortium (TIGMIC)"/>
            <person name="Jia N."/>
            <person name="Wang J."/>
            <person name="Shi W."/>
            <person name="Du L."/>
            <person name="Sun Y."/>
            <person name="Zhan W."/>
            <person name="Jiang J.F."/>
            <person name="Wang Q."/>
            <person name="Zhang B."/>
            <person name="Ji P."/>
            <person name="Bell-Sakyi L."/>
            <person name="Cui X.M."/>
            <person name="Yuan T.T."/>
            <person name="Jiang B.G."/>
            <person name="Yang W.F."/>
            <person name="Lam T.T."/>
            <person name="Chang Q.C."/>
            <person name="Ding S.J."/>
            <person name="Wang X.J."/>
            <person name="Zhu J.G."/>
            <person name="Ruan X.D."/>
            <person name="Zhao L."/>
            <person name="Wei J.T."/>
            <person name="Ye R.Z."/>
            <person name="Que T.C."/>
            <person name="Du C.H."/>
            <person name="Zhou Y.H."/>
            <person name="Cheng J.X."/>
            <person name="Dai P.F."/>
            <person name="Guo W.B."/>
            <person name="Han X.H."/>
            <person name="Huang E.J."/>
            <person name="Li L.F."/>
            <person name="Wei W."/>
            <person name="Gao Y.C."/>
            <person name="Liu J.Z."/>
            <person name="Shao H.Z."/>
            <person name="Wang X."/>
            <person name="Wang C.C."/>
            <person name="Yang T.C."/>
            <person name="Huo Q.B."/>
            <person name="Li W."/>
            <person name="Chen H.Y."/>
            <person name="Chen S.E."/>
            <person name="Zhou L.G."/>
            <person name="Ni X.B."/>
            <person name="Tian J.H."/>
            <person name="Sheng Y."/>
            <person name="Liu T."/>
            <person name="Pan Y.S."/>
            <person name="Xia L.Y."/>
            <person name="Li J."/>
            <person name="Zhao F."/>
            <person name="Cao W.C."/>
        </authorList>
    </citation>
    <scope>NUCLEOTIDE SEQUENCE [LARGE SCALE GENOMIC DNA]</scope>
    <source>
        <strain evidence="1">Iper-2018</strain>
    </source>
</reference>
<organism evidence="1 2">
    <name type="scientific">Ixodes persulcatus</name>
    <name type="common">Taiga tick</name>
    <dbReference type="NCBI Taxonomy" id="34615"/>
    <lineage>
        <taxon>Eukaryota</taxon>
        <taxon>Metazoa</taxon>
        <taxon>Ecdysozoa</taxon>
        <taxon>Arthropoda</taxon>
        <taxon>Chelicerata</taxon>
        <taxon>Arachnida</taxon>
        <taxon>Acari</taxon>
        <taxon>Parasitiformes</taxon>
        <taxon>Ixodida</taxon>
        <taxon>Ixodoidea</taxon>
        <taxon>Ixodidae</taxon>
        <taxon>Ixodinae</taxon>
        <taxon>Ixodes</taxon>
    </lineage>
</organism>
<evidence type="ECO:0000313" key="2">
    <source>
        <dbReference type="Proteomes" id="UP000805193"/>
    </source>
</evidence>
<proteinExistence type="predicted"/>
<sequence length="140" mass="15347">MASAEADPIDAFEPVVHTEETAEKDHTYHITPPSQRPHAPLKGRFDTTEDSTSQESTPAKLLLSICDSMDASQAAGDDEGFILVEHRHKRTTGIPVLLTQTDVEEHMPPRTVMANPLSDARTAAETIQPIMSTAKLDFKL</sequence>